<dbReference type="PROSITE" id="PS00379">
    <property type="entry name" value="CDP_ALCOHOL_P_TRANSF"/>
    <property type="match status" value="1"/>
</dbReference>
<dbReference type="InterPro" id="IPR004570">
    <property type="entry name" value="Phosphatidylglycerol_P_synth"/>
</dbReference>
<organism evidence="17 18">
    <name type="scientific">Hippea maritima (strain ATCC 700847 / DSM 10411 / MH2)</name>
    <dbReference type="NCBI Taxonomy" id="760142"/>
    <lineage>
        <taxon>Bacteria</taxon>
        <taxon>Pseudomonadati</taxon>
        <taxon>Campylobacterota</taxon>
        <taxon>Desulfurellia</taxon>
        <taxon>Desulfurellales</taxon>
        <taxon>Hippeaceae</taxon>
        <taxon>Hippea</taxon>
    </lineage>
</organism>
<evidence type="ECO:0000313" key="18">
    <source>
        <dbReference type="Proteomes" id="UP000008139"/>
    </source>
</evidence>
<evidence type="ECO:0000256" key="1">
    <source>
        <dbReference type="ARBA" id="ARBA00004141"/>
    </source>
</evidence>
<dbReference type="eggNOG" id="COG0558">
    <property type="taxonomic scope" value="Bacteria"/>
</dbReference>
<reference evidence="18" key="2">
    <citation type="submission" date="2011-03" db="EMBL/GenBank/DDBJ databases">
        <title>The complete genome of Hippea maritima DSM 10411.</title>
        <authorList>
            <consortium name="US DOE Joint Genome Institute (JGI-PGF)"/>
            <person name="Lucas S."/>
            <person name="Copeland A."/>
            <person name="Lapidus A."/>
            <person name="Bruce D."/>
            <person name="Goodwin L."/>
            <person name="Pitluck S."/>
            <person name="Peters L."/>
            <person name="Kyrpides N."/>
            <person name="Mavromatis K."/>
            <person name="Pagani I."/>
            <person name="Ivanova N."/>
            <person name="Mikhailova N."/>
            <person name="Lu M."/>
            <person name="Detter J.C."/>
            <person name="Tapia R."/>
            <person name="Han C."/>
            <person name="Land M."/>
            <person name="Hauser L."/>
            <person name="Markowitz V."/>
            <person name="Cheng J.-F."/>
            <person name="Hugenholtz P."/>
            <person name="Woyke T."/>
            <person name="Wu D."/>
            <person name="Spring S."/>
            <person name="Schroeder M."/>
            <person name="Brambilla E."/>
            <person name="Klenk H.-P."/>
            <person name="Eisen J.A."/>
        </authorList>
    </citation>
    <scope>NUCLEOTIDE SEQUENCE [LARGE SCALE GENOMIC DNA]</scope>
    <source>
        <strain evidence="18">ATCC 700847 / DSM 10411 / MH2</strain>
    </source>
</reference>
<comment type="catalytic activity">
    <reaction evidence="14">
        <text>a CDP-1,2-diacyl-sn-glycerol + sn-glycerol 3-phosphate = a 1,2-diacyl-sn-glycero-3-phospho-(1'-sn-glycero-3'-phosphate) + CMP + H(+)</text>
        <dbReference type="Rhea" id="RHEA:12593"/>
        <dbReference type="ChEBI" id="CHEBI:15378"/>
        <dbReference type="ChEBI" id="CHEBI:57597"/>
        <dbReference type="ChEBI" id="CHEBI:58332"/>
        <dbReference type="ChEBI" id="CHEBI:60110"/>
        <dbReference type="ChEBI" id="CHEBI:60377"/>
        <dbReference type="EC" id="2.7.8.5"/>
    </reaction>
</comment>
<dbReference type="GO" id="GO:0008444">
    <property type="term" value="F:CDP-diacylglycerol-glycerol-3-phosphate 3-phosphatidyltransferase activity"/>
    <property type="evidence" value="ECO:0007669"/>
    <property type="project" value="UniProtKB-EC"/>
</dbReference>
<dbReference type="EMBL" id="CP002606">
    <property type="protein sequence ID" value="AEA33900.1"/>
    <property type="molecule type" value="Genomic_DNA"/>
</dbReference>
<dbReference type="PANTHER" id="PTHR14269:SF11">
    <property type="entry name" value="CDP-DIACYLGLYCEROL--GLYCEROL-3-PHOSPHATE 3-PHOSPHATIDYLTRANSFERASE"/>
    <property type="match status" value="1"/>
</dbReference>
<dbReference type="GO" id="GO:0046474">
    <property type="term" value="P:glycerophospholipid biosynthetic process"/>
    <property type="evidence" value="ECO:0007669"/>
    <property type="project" value="TreeGrafter"/>
</dbReference>
<accession>F2LVW6</accession>
<dbReference type="AlphaFoldDB" id="F2LVW6"/>
<keyword evidence="6" id="KW-0444">Lipid biosynthesis</keyword>
<evidence type="ECO:0000256" key="14">
    <source>
        <dbReference type="ARBA" id="ARBA00048586"/>
    </source>
</evidence>
<evidence type="ECO:0000256" key="2">
    <source>
        <dbReference type="ARBA" id="ARBA00005042"/>
    </source>
</evidence>
<keyword evidence="11 16" id="KW-0472">Membrane</keyword>
<sequence>MPMNTANAITIFRIVLVLPITLLLIDNIFNWAVGLFLVAAISDIADGFIARNFNQKTKIGAILDPLADKLLLNYTFLVLTIKGFIPLFLLSVVLFKDLTLITGSVIEVLNSPNINKIKIKASIWGKVSTFFQVVVIIFVFLRIFNIYINIHLFKAIVYITSILVIIALFDYINKYRERIKEGFK</sequence>
<protein>
    <recommendedName>
        <fullName evidence="5">CDP-diacylglycerol--glycerol-3-phosphate 3-phosphatidyltransferase</fullName>
        <ecNumber evidence="4">2.7.8.5</ecNumber>
    </recommendedName>
</protein>
<feature type="transmembrane region" description="Helical" evidence="16">
    <location>
        <begin position="70"/>
        <end position="95"/>
    </location>
</feature>
<dbReference type="InParanoid" id="F2LVW6"/>
<dbReference type="Gene3D" id="1.20.120.1760">
    <property type="match status" value="1"/>
</dbReference>
<evidence type="ECO:0000256" key="4">
    <source>
        <dbReference type="ARBA" id="ARBA00013170"/>
    </source>
</evidence>
<dbReference type="GO" id="GO:0016020">
    <property type="term" value="C:membrane"/>
    <property type="evidence" value="ECO:0007669"/>
    <property type="project" value="UniProtKB-SubCell"/>
</dbReference>
<reference evidence="17 18" key="1">
    <citation type="journal article" date="2011" name="Stand. Genomic Sci.">
        <title>Complete genome sequence of the thermophilic sulfur-reducer Hippea maritima type strain (MH(2)).</title>
        <authorList>
            <person name="Huntemann M."/>
            <person name="Lu M."/>
            <person name="Nolan M."/>
            <person name="Lapidus A."/>
            <person name="Lucas S."/>
            <person name="Hammon N."/>
            <person name="Deshpande S."/>
            <person name="Cheng J.F."/>
            <person name="Tapia R."/>
            <person name="Han C."/>
            <person name="Goodwin L."/>
            <person name="Pitluck S."/>
            <person name="Liolios K."/>
            <person name="Pagani I."/>
            <person name="Ivanova N."/>
            <person name="Ovchinikova G."/>
            <person name="Pati A."/>
            <person name="Chen A."/>
            <person name="Palaniappan K."/>
            <person name="Land M."/>
            <person name="Hauser L."/>
            <person name="Jeffries C.D."/>
            <person name="Detter J.C."/>
            <person name="Brambilla E.M."/>
            <person name="Rohde M."/>
            <person name="Spring S."/>
            <person name="Goker M."/>
            <person name="Woyke T."/>
            <person name="Bristow J."/>
            <person name="Eisen J.A."/>
            <person name="Markowitz V."/>
            <person name="Hugenholtz P."/>
            <person name="Kyrpides N.C."/>
            <person name="Klenk H.P."/>
            <person name="Mavromatis K."/>
        </authorList>
    </citation>
    <scope>NUCLEOTIDE SEQUENCE [LARGE SCALE GENOMIC DNA]</scope>
    <source>
        <strain evidence="18">ATCC 700847 / DSM 10411 / MH2</strain>
    </source>
</reference>
<evidence type="ECO:0000256" key="10">
    <source>
        <dbReference type="ARBA" id="ARBA00023098"/>
    </source>
</evidence>
<keyword evidence="12" id="KW-0594">Phospholipid biosynthesis</keyword>
<feature type="transmembrane region" description="Helical" evidence="16">
    <location>
        <begin position="150"/>
        <end position="172"/>
    </location>
</feature>
<dbReference type="STRING" id="760142.Hipma_0931"/>
<dbReference type="InterPro" id="IPR048254">
    <property type="entry name" value="CDP_ALCOHOL_P_TRANSF_CS"/>
</dbReference>
<comment type="similarity">
    <text evidence="3 15">Belongs to the CDP-alcohol phosphatidyltransferase class-I family.</text>
</comment>
<dbReference type="Pfam" id="PF01066">
    <property type="entry name" value="CDP-OH_P_transf"/>
    <property type="match status" value="1"/>
</dbReference>
<keyword evidence="13" id="KW-1208">Phospholipid metabolism</keyword>
<dbReference type="KEGG" id="hmr:Hipma_0931"/>
<evidence type="ECO:0000256" key="6">
    <source>
        <dbReference type="ARBA" id="ARBA00022516"/>
    </source>
</evidence>
<feature type="transmembrane region" description="Helical" evidence="16">
    <location>
        <begin position="123"/>
        <end position="144"/>
    </location>
</feature>
<name>F2LVW6_HIPMA</name>
<dbReference type="EC" id="2.7.8.5" evidence="4"/>
<dbReference type="HOGENOM" id="CLU_051314_6_2_7"/>
<evidence type="ECO:0000256" key="12">
    <source>
        <dbReference type="ARBA" id="ARBA00023209"/>
    </source>
</evidence>
<dbReference type="OrthoDB" id="9796672at2"/>
<keyword evidence="9 16" id="KW-1133">Transmembrane helix</keyword>
<feature type="transmembrane region" description="Helical" evidence="16">
    <location>
        <begin position="6"/>
        <end position="25"/>
    </location>
</feature>
<keyword evidence="8 16" id="KW-0812">Transmembrane</keyword>
<evidence type="ECO:0000256" key="15">
    <source>
        <dbReference type="RuleBase" id="RU003750"/>
    </source>
</evidence>
<keyword evidence="18" id="KW-1185">Reference proteome</keyword>
<evidence type="ECO:0000256" key="5">
    <source>
        <dbReference type="ARBA" id="ARBA00014944"/>
    </source>
</evidence>
<proteinExistence type="inferred from homology"/>
<gene>
    <name evidence="17" type="ordered locus">Hipma_0931</name>
</gene>
<feature type="transmembrane region" description="Helical" evidence="16">
    <location>
        <begin position="32"/>
        <end position="50"/>
    </location>
</feature>
<evidence type="ECO:0000256" key="9">
    <source>
        <dbReference type="ARBA" id="ARBA00022989"/>
    </source>
</evidence>
<comment type="pathway">
    <text evidence="2">Phospholipid metabolism; phosphatidylglycerol biosynthesis; phosphatidylglycerol from CDP-diacylglycerol: step 1/2.</text>
</comment>
<dbReference type="Proteomes" id="UP000008139">
    <property type="component" value="Chromosome"/>
</dbReference>
<evidence type="ECO:0000256" key="8">
    <source>
        <dbReference type="ARBA" id="ARBA00022692"/>
    </source>
</evidence>
<comment type="subcellular location">
    <subcellularLocation>
        <location evidence="1">Membrane</location>
        <topology evidence="1">Multi-pass membrane protein</topology>
    </subcellularLocation>
</comment>
<evidence type="ECO:0000256" key="16">
    <source>
        <dbReference type="SAM" id="Phobius"/>
    </source>
</evidence>
<evidence type="ECO:0000256" key="3">
    <source>
        <dbReference type="ARBA" id="ARBA00010441"/>
    </source>
</evidence>
<evidence type="ECO:0000256" key="13">
    <source>
        <dbReference type="ARBA" id="ARBA00023264"/>
    </source>
</evidence>
<dbReference type="PIRSF" id="PIRSF000847">
    <property type="entry name" value="Phos_ph_gly_syn"/>
    <property type="match status" value="1"/>
</dbReference>
<evidence type="ECO:0000313" key="17">
    <source>
        <dbReference type="EMBL" id="AEA33900.1"/>
    </source>
</evidence>
<dbReference type="InterPro" id="IPR050324">
    <property type="entry name" value="CDP-alcohol_PTase-I"/>
</dbReference>
<dbReference type="PANTHER" id="PTHR14269">
    <property type="entry name" value="CDP-DIACYLGLYCEROL--GLYCEROL-3-PHOSPHATE 3-PHOSPHATIDYLTRANSFERASE-RELATED"/>
    <property type="match status" value="1"/>
</dbReference>
<keyword evidence="10" id="KW-0443">Lipid metabolism</keyword>
<evidence type="ECO:0000256" key="11">
    <source>
        <dbReference type="ARBA" id="ARBA00023136"/>
    </source>
</evidence>
<dbReference type="InterPro" id="IPR000462">
    <property type="entry name" value="CDP-OH_P_trans"/>
</dbReference>
<evidence type="ECO:0000256" key="7">
    <source>
        <dbReference type="ARBA" id="ARBA00022679"/>
    </source>
</evidence>
<keyword evidence="7 15" id="KW-0808">Transferase</keyword>
<dbReference type="InterPro" id="IPR043130">
    <property type="entry name" value="CDP-OH_PTrfase_TM_dom"/>
</dbReference>